<proteinExistence type="predicted"/>
<evidence type="ECO:0000313" key="2">
    <source>
        <dbReference type="Proteomes" id="UP000663879"/>
    </source>
</evidence>
<protein>
    <recommendedName>
        <fullName evidence="3">ATP-dependent DNA helicase PIF1</fullName>
    </recommendedName>
</protein>
<dbReference type="SUPFAM" id="SSF52540">
    <property type="entry name" value="P-loop containing nucleoside triphosphate hydrolases"/>
    <property type="match status" value="1"/>
</dbReference>
<dbReference type="AlphaFoldDB" id="A0A814EXB2"/>
<dbReference type="Proteomes" id="UP000663879">
    <property type="component" value="Unassembled WGS sequence"/>
</dbReference>
<sequence>MDIFLKYVEESKTEYLPYSIPFDNLIKYYLTKNLNVSLGLTNGSLITIKQVNLTRNGIIHSVIFKLEDQHRSFKLTNMNENEFMLFRNQIYFKIKKGSQEHSVKRLQFPITPTFVSTCHKAQGKTYESMIVDLNVSNSRFSVWCYLYVALS</sequence>
<organism evidence="1 2">
    <name type="scientific">Brachionus calyciflorus</name>
    <dbReference type="NCBI Taxonomy" id="104777"/>
    <lineage>
        <taxon>Eukaryota</taxon>
        <taxon>Metazoa</taxon>
        <taxon>Spiralia</taxon>
        <taxon>Gnathifera</taxon>
        <taxon>Rotifera</taxon>
        <taxon>Eurotatoria</taxon>
        <taxon>Monogononta</taxon>
        <taxon>Pseudotrocha</taxon>
        <taxon>Ploima</taxon>
        <taxon>Brachionidae</taxon>
        <taxon>Brachionus</taxon>
    </lineage>
</organism>
<evidence type="ECO:0008006" key="3">
    <source>
        <dbReference type="Google" id="ProtNLM"/>
    </source>
</evidence>
<gene>
    <name evidence="1" type="ORF">OXX778_LOCUS15039</name>
</gene>
<keyword evidence="2" id="KW-1185">Reference proteome</keyword>
<evidence type="ECO:0000313" key="1">
    <source>
        <dbReference type="EMBL" id="CAF0973440.1"/>
    </source>
</evidence>
<dbReference type="OrthoDB" id="10029506at2759"/>
<dbReference type="EMBL" id="CAJNOC010003226">
    <property type="protein sequence ID" value="CAF0973440.1"/>
    <property type="molecule type" value="Genomic_DNA"/>
</dbReference>
<dbReference type="InterPro" id="IPR027417">
    <property type="entry name" value="P-loop_NTPase"/>
</dbReference>
<reference evidence="1" key="1">
    <citation type="submission" date="2021-02" db="EMBL/GenBank/DDBJ databases">
        <authorList>
            <person name="Nowell W R."/>
        </authorList>
    </citation>
    <scope>NUCLEOTIDE SEQUENCE</scope>
    <source>
        <strain evidence="1">Ploen Becks lab</strain>
    </source>
</reference>
<dbReference type="Gene3D" id="3.40.50.300">
    <property type="entry name" value="P-loop containing nucleotide triphosphate hydrolases"/>
    <property type="match status" value="1"/>
</dbReference>
<name>A0A814EXB2_9BILA</name>
<comment type="caution">
    <text evidence="1">The sequence shown here is derived from an EMBL/GenBank/DDBJ whole genome shotgun (WGS) entry which is preliminary data.</text>
</comment>
<accession>A0A814EXB2</accession>
<feature type="non-terminal residue" evidence="1">
    <location>
        <position position="151"/>
    </location>
</feature>